<organism evidence="2 3">
    <name type="scientific">Lithospermum erythrorhizon</name>
    <name type="common">Purple gromwell</name>
    <name type="synonym">Lithospermum officinale var. erythrorhizon</name>
    <dbReference type="NCBI Taxonomy" id="34254"/>
    <lineage>
        <taxon>Eukaryota</taxon>
        <taxon>Viridiplantae</taxon>
        <taxon>Streptophyta</taxon>
        <taxon>Embryophyta</taxon>
        <taxon>Tracheophyta</taxon>
        <taxon>Spermatophyta</taxon>
        <taxon>Magnoliopsida</taxon>
        <taxon>eudicotyledons</taxon>
        <taxon>Gunneridae</taxon>
        <taxon>Pentapetalae</taxon>
        <taxon>asterids</taxon>
        <taxon>lamiids</taxon>
        <taxon>Boraginales</taxon>
        <taxon>Boraginaceae</taxon>
        <taxon>Boraginoideae</taxon>
        <taxon>Lithospermeae</taxon>
        <taxon>Lithospermum</taxon>
    </lineage>
</organism>
<dbReference type="AlphaFoldDB" id="A0AAV3QH52"/>
<feature type="compositionally biased region" description="Basic residues" evidence="1">
    <location>
        <begin position="45"/>
        <end position="54"/>
    </location>
</feature>
<gene>
    <name evidence="2" type="ORF">LIER_19282</name>
</gene>
<dbReference type="Proteomes" id="UP001454036">
    <property type="component" value="Unassembled WGS sequence"/>
</dbReference>
<sequence>MSYGSNSVHPTPSPPPIKSSQNDSPSSPSTPTFLHPRGVSNRSRGNGHGRGRGRGRVDGNCGYRAAALHIYGNENEGDKVSKECGMELHQRKDLYQGIMSYEDLDLLFRKIAFFGADNAPLFNSMTFLEFHMSEDNNFFIPMPALYWEAKHNQSGDNLMVSYRARMDNYNTMHARRDYHRN</sequence>
<keyword evidence="3" id="KW-1185">Reference proteome</keyword>
<reference evidence="2 3" key="1">
    <citation type="submission" date="2024-01" db="EMBL/GenBank/DDBJ databases">
        <title>The complete chloroplast genome sequence of Lithospermum erythrorhizon: insights into the phylogenetic relationship among Boraginaceae species and the maternal lineages of purple gromwells.</title>
        <authorList>
            <person name="Okada T."/>
            <person name="Watanabe K."/>
        </authorList>
    </citation>
    <scope>NUCLEOTIDE SEQUENCE [LARGE SCALE GENOMIC DNA]</scope>
</reference>
<dbReference type="EMBL" id="BAABME010004741">
    <property type="protein sequence ID" value="GAA0163405.1"/>
    <property type="molecule type" value="Genomic_DNA"/>
</dbReference>
<protein>
    <submittedName>
        <fullName evidence="2">Uncharacterized protein</fullName>
    </submittedName>
</protein>
<name>A0AAV3QH52_LITER</name>
<feature type="region of interest" description="Disordered" evidence="1">
    <location>
        <begin position="1"/>
        <end position="58"/>
    </location>
</feature>
<feature type="compositionally biased region" description="Polar residues" evidence="1">
    <location>
        <begin position="1"/>
        <end position="10"/>
    </location>
</feature>
<evidence type="ECO:0000313" key="3">
    <source>
        <dbReference type="Proteomes" id="UP001454036"/>
    </source>
</evidence>
<proteinExistence type="predicted"/>
<accession>A0AAV3QH52</accession>
<evidence type="ECO:0000256" key="1">
    <source>
        <dbReference type="SAM" id="MobiDB-lite"/>
    </source>
</evidence>
<comment type="caution">
    <text evidence="2">The sequence shown here is derived from an EMBL/GenBank/DDBJ whole genome shotgun (WGS) entry which is preliminary data.</text>
</comment>
<evidence type="ECO:0000313" key="2">
    <source>
        <dbReference type="EMBL" id="GAA0163405.1"/>
    </source>
</evidence>
<feature type="compositionally biased region" description="Low complexity" evidence="1">
    <location>
        <begin position="18"/>
        <end position="44"/>
    </location>
</feature>